<dbReference type="KEGG" id="gps:C427_3922"/>
<sequence>MSLLFLSLSTLIAILIRTVKVVFMNDRLSVIHKHGNLHTLKNIRLFNKFITTV</sequence>
<evidence type="ECO:0000313" key="2">
    <source>
        <dbReference type="Proteomes" id="UP000011864"/>
    </source>
</evidence>
<organism evidence="1 2">
    <name type="scientific">Paraglaciecola psychrophila 170</name>
    <dbReference type="NCBI Taxonomy" id="1129794"/>
    <lineage>
        <taxon>Bacteria</taxon>
        <taxon>Pseudomonadati</taxon>
        <taxon>Pseudomonadota</taxon>
        <taxon>Gammaproteobacteria</taxon>
        <taxon>Alteromonadales</taxon>
        <taxon>Alteromonadaceae</taxon>
        <taxon>Paraglaciecola</taxon>
    </lineage>
</organism>
<protein>
    <submittedName>
        <fullName evidence="1">Uncharacterized protein</fullName>
    </submittedName>
</protein>
<dbReference type="Proteomes" id="UP000011864">
    <property type="component" value="Chromosome"/>
</dbReference>
<gene>
    <name evidence="1" type="ORF">C427_3922</name>
</gene>
<accession>K7AAE2</accession>
<dbReference type="STRING" id="1129794.C427_3922"/>
<name>K7AAE2_9ALTE</name>
<keyword evidence="2" id="KW-1185">Reference proteome</keyword>
<reference evidence="1 2" key="1">
    <citation type="journal article" date="2013" name="Genome Announc.">
        <title>Complete Genome Sequence of Glaciecola psychrophila Strain 170T.</title>
        <authorList>
            <person name="Yin J."/>
            <person name="Chen J."/>
            <person name="Liu G."/>
            <person name="Yu Y."/>
            <person name="Song L."/>
            <person name="Wang X."/>
            <person name="Qu X."/>
        </authorList>
    </citation>
    <scope>NUCLEOTIDE SEQUENCE [LARGE SCALE GENOMIC DNA]</scope>
    <source>
        <strain evidence="1 2">170</strain>
    </source>
</reference>
<evidence type="ECO:0000313" key="1">
    <source>
        <dbReference type="EMBL" id="AGH46027.1"/>
    </source>
</evidence>
<dbReference type="AlphaFoldDB" id="K7AAE2"/>
<proteinExistence type="predicted"/>
<dbReference type="HOGENOM" id="CLU_3064435_0_0_6"/>
<dbReference type="EMBL" id="CP003837">
    <property type="protein sequence ID" value="AGH46027.1"/>
    <property type="molecule type" value="Genomic_DNA"/>
</dbReference>